<proteinExistence type="inferred from homology"/>
<dbReference type="GO" id="GO:0004341">
    <property type="term" value="F:gluconolactonase activity"/>
    <property type="evidence" value="ECO:0007669"/>
    <property type="project" value="TreeGrafter"/>
</dbReference>
<dbReference type="Pfam" id="PF08450">
    <property type="entry name" value="SGL"/>
    <property type="match status" value="1"/>
</dbReference>
<dbReference type="Proteomes" id="UP000190831">
    <property type="component" value="Chromosome E"/>
</dbReference>
<feature type="domain" description="SMP-30/Gluconolactonase/LRE-like region" evidence="2">
    <location>
        <begin position="20"/>
        <end position="303"/>
    </location>
</feature>
<keyword evidence="4" id="KW-1185">Reference proteome</keyword>
<organism evidence="3 4">
    <name type="scientific">Lachancea fermentati</name>
    <name type="common">Zygosaccharomyces fermentati</name>
    <dbReference type="NCBI Taxonomy" id="4955"/>
    <lineage>
        <taxon>Eukaryota</taxon>
        <taxon>Fungi</taxon>
        <taxon>Dikarya</taxon>
        <taxon>Ascomycota</taxon>
        <taxon>Saccharomycotina</taxon>
        <taxon>Saccharomycetes</taxon>
        <taxon>Saccharomycetales</taxon>
        <taxon>Saccharomycetaceae</taxon>
        <taxon>Lachancea</taxon>
    </lineage>
</organism>
<evidence type="ECO:0000313" key="4">
    <source>
        <dbReference type="Proteomes" id="UP000190831"/>
    </source>
</evidence>
<dbReference type="EMBL" id="LT598488">
    <property type="protein sequence ID" value="SCW01647.1"/>
    <property type="molecule type" value="Genomic_DNA"/>
</dbReference>
<evidence type="ECO:0000259" key="2">
    <source>
        <dbReference type="Pfam" id="PF08450"/>
    </source>
</evidence>
<accession>A0A1G4MCR8</accession>
<dbReference type="InterPro" id="IPR011042">
    <property type="entry name" value="6-blade_b-propeller_TolB-like"/>
</dbReference>
<comment type="similarity">
    <text evidence="1">Belongs to the SMP-30/CGR1 family.</text>
</comment>
<dbReference type="PANTHER" id="PTHR10907">
    <property type="entry name" value="REGUCALCIN"/>
    <property type="match status" value="1"/>
</dbReference>
<dbReference type="InterPro" id="IPR013658">
    <property type="entry name" value="SGL"/>
</dbReference>
<dbReference type="Gene3D" id="2.120.10.30">
    <property type="entry name" value="TolB, C-terminal domain"/>
    <property type="match status" value="1"/>
</dbReference>
<dbReference type="PANTHER" id="PTHR10907:SF47">
    <property type="entry name" value="REGUCALCIN"/>
    <property type="match status" value="1"/>
</dbReference>
<sequence length="341" mass="37389">MSKTIVLSLEPYIHTPDARLPEGVTYMASSGSLLWVDIFRSEIHKVTNIDDPVKTHSVIKISSENYRGNYPYSTQFPERIGVIFPVDGPDSVETVLFAGKYGVGNLDLASGEWEYLVLYSSCAGLGHKDWSRLRSNDGNVAPNGDLYIGIMNDFHIGVDNTRPPEGCLVRVNIPKRTVTLLYDGIYIPNSVNWNQQRDVMFLTDSLQFTIWAIPYVSDEPRMAEKTRFIDFKPINAEFKSPEPDGSVVDLRDNTLYSAVYSTSKVQAFDATGALAREFIIPDAPNVTCCCVGQGGDLFVTTANSNVEEGGGSGRGGALFRIPASYITGTGRVASSKPAPSY</sequence>
<protein>
    <submittedName>
        <fullName evidence="3">LAFE_0E04236g1_1</fullName>
    </submittedName>
</protein>
<dbReference type="GO" id="GO:0005509">
    <property type="term" value="F:calcium ion binding"/>
    <property type="evidence" value="ECO:0007669"/>
    <property type="project" value="TreeGrafter"/>
</dbReference>
<evidence type="ECO:0000313" key="3">
    <source>
        <dbReference type="EMBL" id="SCW01647.1"/>
    </source>
</evidence>
<evidence type="ECO:0000256" key="1">
    <source>
        <dbReference type="ARBA" id="ARBA00008853"/>
    </source>
</evidence>
<dbReference type="STRING" id="4955.A0A1G4MCR8"/>
<reference evidence="4" key="1">
    <citation type="submission" date="2016-03" db="EMBL/GenBank/DDBJ databases">
        <authorList>
            <person name="Devillers H."/>
        </authorList>
    </citation>
    <scope>NUCLEOTIDE SEQUENCE [LARGE SCALE GENOMIC DNA]</scope>
</reference>
<dbReference type="SUPFAM" id="SSF63829">
    <property type="entry name" value="Calcium-dependent phosphotriesterase"/>
    <property type="match status" value="1"/>
</dbReference>
<dbReference type="AlphaFoldDB" id="A0A1G4MCR8"/>
<dbReference type="OMA" id="LWRCRAD"/>
<dbReference type="OrthoDB" id="423498at2759"/>
<gene>
    <name evidence="3" type="ORF">LAFE_0E04236G</name>
</gene>
<name>A0A1G4MCR8_LACFM</name>